<organism evidence="2 3">
    <name type="scientific">Petrolisthes cinctipes</name>
    <name type="common">Flat porcelain crab</name>
    <dbReference type="NCBI Taxonomy" id="88211"/>
    <lineage>
        <taxon>Eukaryota</taxon>
        <taxon>Metazoa</taxon>
        <taxon>Ecdysozoa</taxon>
        <taxon>Arthropoda</taxon>
        <taxon>Crustacea</taxon>
        <taxon>Multicrustacea</taxon>
        <taxon>Malacostraca</taxon>
        <taxon>Eumalacostraca</taxon>
        <taxon>Eucarida</taxon>
        <taxon>Decapoda</taxon>
        <taxon>Pleocyemata</taxon>
        <taxon>Anomura</taxon>
        <taxon>Galatheoidea</taxon>
        <taxon>Porcellanidae</taxon>
        <taxon>Petrolisthes</taxon>
    </lineage>
</organism>
<accession>A0AAE1KXA1</accession>
<evidence type="ECO:0000313" key="2">
    <source>
        <dbReference type="EMBL" id="KAK3885220.1"/>
    </source>
</evidence>
<dbReference type="Proteomes" id="UP001286313">
    <property type="component" value="Unassembled WGS sequence"/>
</dbReference>
<comment type="caution">
    <text evidence="2">The sequence shown here is derived from an EMBL/GenBank/DDBJ whole genome shotgun (WGS) entry which is preliminary data.</text>
</comment>
<evidence type="ECO:0000256" key="1">
    <source>
        <dbReference type="SAM" id="MobiDB-lite"/>
    </source>
</evidence>
<proteinExistence type="predicted"/>
<dbReference type="EMBL" id="JAWQEG010000821">
    <property type="protein sequence ID" value="KAK3885220.1"/>
    <property type="molecule type" value="Genomic_DNA"/>
</dbReference>
<feature type="region of interest" description="Disordered" evidence="1">
    <location>
        <begin position="49"/>
        <end position="98"/>
    </location>
</feature>
<reference evidence="2" key="1">
    <citation type="submission" date="2023-10" db="EMBL/GenBank/DDBJ databases">
        <title>Genome assemblies of two species of porcelain crab, Petrolisthes cinctipes and Petrolisthes manimaculis (Anomura: Porcellanidae).</title>
        <authorList>
            <person name="Angst P."/>
        </authorList>
    </citation>
    <scope>NUCLEOTIDE SEQUENCE</scope>
    <source>
        <strain evidence="2">PB745_01</strain>
        <tissue evidence="2">Gill</tissue>
    </source>
</reference>
<evidence type="ECO:0000313" key="3">
    <source>
        <dbReference type="Proteomes" id="UP001286313"/>
    </source>
</evidence>
<sequence length="98" mass="10727">MLSEGQGRLRSIMACEPRATTYRADEGTERWSPWAGYLFPHGATRLKKQPQWLESLPTTVLRPPSPTSPGPDTQPSNIGRPLEGSPSGGQRCWPVLAA</sequence>
<gene>
    <name evidence="2" type="ORF">Pcinc_010564</name>
</gene>
<name>A0AAE1KXA1_PETCI</name>
<dbReference type="AlphaFoldDB" id="A0AAE1KXA1"/>
<keyword evidence="3" id="KW-1185">Reference proteome</keyword>
<protein>
    <submittedName>
        <fullName evidence="2">Uncharacterized protein</fullName>
    </submittedName>
</protein>